<dbReference type="Pfam" id="PF03640">
    <property type="entry name" value="Lipoprotein_15"/>
    <property type="match status" value="1"/>
</dbReference>
<keyword evidence="2" id="KW-0472">Membrane</keyword>
<sequence>MTGKSQGRISVVGALASTALLLAVAAPSALAVDKPTEPGELTLIDSAQGKVLADKDGYPLYLRDADKPDTPDCTGECAANWPAAIGYPTKAAGVTGETAQTEANVDGTDQPQVIYETHPLYYFKNDKPNEPKGQEVDGWSLIGPDGKAVKARGAASESPSPKKSPSGDASKSPSKSPSASPGTGDESGPASRPPYGGKSQGSDESSAEADKSADAALPPGSGESAGSGHSTHSTGAQEPGDTKESAGPKDSGGEKDSGGKRESGGTKESGAARPPGAASDGAAPKPTHTAPDAETENGTGTGTGTKSEAGERDHGRDHDGGRDHDHDGSDTGAMKATPSGAARGGAQHTVRNAAAEHPEAGPLALGSAAVAAGAGVLGIALLRRRHAQRTDRTEDGRN</sequence>
<evidence type="ECO:0000256" key="3">
    <source>
        <dbReference type="SAM" id="SignalP"/>
    </source>
</evidence>
<organism evidence="4 5">
    <name type="scientific">Streptomyces cavernicola</name>
    <dbReference type="NCBI Taxonomy" id="3043613"/>
    <lineage>
        <taxon>Bacteria</taxon>
        <taxon>Bacillati</taxon>
        <taxon>Actinomycetota</taxon>
        <taxon>Actinomycetes</taxon>
        <taxon>Kitasatosporales</taxon>
        <taxon>Streptomycetaceae</taxon>
        <taxon>Streptomyces</taxon>
    </lineage>
</organism>
<evidence type="ECO:0000256" key="2">
    <source>
        <dbReference type="SAM" id="Phobius"/>
    </source>
</evidence>
<name>A0ABT6SGW9_9ACTN</name>
<evidence type="ECO:0000313" key="5">
    <source>
        <dbReference type="Proteomes" id="UP001223978"/>
    </source>
</evidence>
<keyword evidence="5" id="KW-1185">Reference proteome</keyword>
<keyword evidence="2" id="KW-1133">Transmembrane helix</keyword>
<proteinExistence type="predicted"/>
<accession>A0ABT6SGW9</accession>
<feature type="compositionally biased region" description="Basic and acidic residues" evidence="1">
    <location>
        <begin position="308"/>
        <end position="329"/>
    </location>
</feature>
<evidence type="ECO:0000313" key="4">
    <source>
        <dbReference type="EMBL" id="MDI3407448.1"/>
    </source>
</evidence>
<feature type="signal peptide" evidence="3">
    <location>
        <begin position="1"/>
        <end position="31"/>
    </location>
</feature>
<dbReference type="PANTHER" id="PTHR39335:SF1">
    <property type="entry name" value="BLL4220 PROTEIN"/>
    <property type="match status" value="1"/>
</dbReference>
<reference evidence="4 5" key="1">
    <citation type="submission" date="2023-05" db="EMBL/GenBank/DDBJ databases">
        <title>Draft genome sequence of Streptomyces sp. B-S-A6 isolated from a cave soil in Thailand.</title>
        <authorList>
            <person name="Chamroensaksri N."/>
            <person name="Muangham S."/>
        </authorList>
    </citation>
    <scope>NUCLEOTIDE SEQUENCE [LARGE SCALE GENOMIC DNA]</scope>
    <source>
        <strain evidence="4 5">B-S-A6</strain>
    </source>
</reference>
<dbReference type="EMBL" id="JASCIQ010000032">
    <property type="protein sequence ID" value="MDI3407448.1"/>
    <property type="molecule type" value="Genomic_DNA"/>
</dbReference>
<evidence type="ECO:0000256" key="1">
    <source>
        <dbReference type="SAM" id="MobiDB-lite"/>
    </source>
</evidence>
<keyword evidence="3" id="KW-0732">Signal</keyword>
<dbReference type="InterPro" id="IPR005297">
    <property type="entry name" value="Lipoprotein_repeat"/>
</dbReference>
<feature type="chain" id="PRO_5046390559" description="Gram-positive cocci surface proteins LPxTG domain-containing protein" evidence="3">
    <location>
        <begin position="32"/>
        <end position="398"/>
    </location>
</feature>
<dbReference type="Proteomes" id="UP001223978">
    <property type="component" value="Unassembled WGS sequence"/>
</dbReference>
<protein>
    <recommendedName>
        <fullName evidence="6">Gram-positive cocci surface proteins LPxTG domain-containing protein</fullName>
    </recommendedName>
</protein>
<evidence type="ECO:0008006" key="6">
    <source>
        <dbReference type="Google" id="ProtNLM"/>
    </source>
</evidence>
<feature type="compositionally biased region" description="Basic and acidic residues" evidence="1">
    <location>
        <begin position="240"/>
        <end position="265"/>
    </location>
</feature>
<comment type="caution">
    <text evidence="4">The sequence shown here is derived from an EMBL/GenBank/DDBJ whole genome shotgun (WGS) entry which is preliminary data.</text>
</comment>
<gene>
    <name evidence="4" type="ORF">QIS96_27015</name>
</gene>
<keyword evidence="2" id="KW-0812">Transmembrane</keyword>
<dbReference type="RefSeq" id="WP_282545363.1">
    <property type="nucleotide sequence ID" value="NZ_JASCIQ010000032.1"/>
</dbReference>
<feature type="compositionally biased region" description="Basic and acidic residues" evidence="1">
    <location>
        <begin position="124"/>
        <end position="135"/>
    </location>
</feature>
<feature type="compositionally biased region" description="Low complexity" evidence="1">
    <location>
        <begin position="214"/>
        <end position="236"/>
    </location>
</feature>
<feature type="region of interest" description="Disordered" evidence="1">
    <location>
        <begin position="124"/>
        <end position="351"/>
    </location>
</feature>
<feature type="transmembrane region" description="Helical" evidence="2">
    <location>
        <begin position="363"/>
        <end position="382"/>
    </location>
</feature>
<feature type="compositionally biased region" description="Low complexity" evidence="1">
    <location>
        <begin position="153"/>
        <end position="184"/>
    </location>
</feature>
<dbReference type="PANTHER" id="PTHR39335">
    <property type="entry name" value="BLL4220 PROTEIN"/>
    <property type="match status" value="1"/>
</dbReference>